<dbReference type="EMBL" id="CP020114">
    <property type="protein sequence ID" value="AVZ31261.1"/>
    <property type="molecule type" value="Genomic_DNA"/>
</dbReference>
<dbReference type="Proteomes" id="UP000244056">
    <property type="component" value="Chromosome"/>
</dbReference>
<dbReference type="Gene3D" id="3.40.50.2000">
    <property type="entry name" value="Glycogen Phosphorylase B"/>
    <property type="match status" value="2"/>
</dbReference>
<gene>
    <name evidence="2" type="primary">cotSA</name>
    <name evidence="2" type="ORF">BMF81_03784</name>
</gene>
<evidence type="ECO:0000259" key="1">
    <source>
        <dbReference type="Pfam" id="PF00534"/>
    </source>
</evidence>
<keyword evidence="2" id="KW-0808">Transferase</keyword>
<dbReference type="KEGG" id="nsp:BMF81_03784"/>
<accession>A0A2S0QA67</accession>
<dbReference type="GeneID" id="78019024"/>
<protein>
    <submittedName>
        <fullName evidence="2">Spore coat protein SA</fullName>
        <ecNumber evidence="2">2.4.-.-</ecNumber>
    </submittedName>
</protein>
<dbReference type="PANTHER" id="PTHR12526">
    <property type="entry name" value="GLYCOSYLTRANSFERASE"/>
    <property type="match status" value="1"/>
</dbReference>
<dbReference type="GO" id="GO:0016757">
    <property type="term" value="F:glycosyltransferase activity"/>
    <property type="evidence" value="ECO:0007669"/>
    <property type="project" value="UniProtKB-KW"/>
</dbReference>
<keyword evidence="2" id="KW-0946">Virion</keyword>
<dbReference type="EC" id="2.4.-.-" evidence="2"/>
<evidence type="ECO:0000313" key="3">
    <source>
        <dbReference type="Proteomes" id="UP000244056"/>
    </source>
</evidence>
<reference evidence="2 3" key="1">
    <citation type="submission" date="2017-03" db="EMBL/GenBank/DDBJ databases">
        <title>Comparative genomics of the toxic Baltic Sea cyanobacteria Nodularia spumigena UHCC 0039 and its response on varying salinity.</title>
        <authorList>
            <person name="Teikari J.E."/>
        </authorList>
    </citation>
    <scope>NUCLEOTIDE SEQUENCE [LARGE SCALE GENOMIC DNA]</scope>
    <source>
        <strain evidence="2 3">UHCC 0039</strain>
    </source>
</reference>
<dbReference type="Pfam" id="PF00534">
    <property type="entry name" value="Glycos_transf_1"/>
    <property type="match status" value="1"/>
</dbReference>
<keyword evidence="2" id="KW-0328">Glycosyltransferase</keyword>
<dbReference type="InterPro" id="IPR001296">
    <property type="entry name" value="Glyco_trans_1"/>
</dbReference>
<organism evidence="2 3">
    <name type="scientific">Nodularia spumigena UHCC 0039</name>
    <dbReference type="NCBI Taxonomy" id="1914872"/>
    <lineage>
        <taxon>Bacteria</taxon>
        <taxon>Bacillati</taxon>
        <taxon>Cyanobacteriota</taxon>
        <taxon>Cyanophyceae</taxon>
        <taxon>Nostocales</taxon>
        <taxon>Nodulariaceae</taxon>
        <taxon>Nodularia</taxon>
    </lineage>
</organism>
<dbReference type="RefSeq" id="WP_017804432.1">
    <property type="nucleotide sequence ID" value="NZ_CAWNZE010000001.1"/>
</dbReference>
<dbReference type="SUPFAM" id="SSF53756">
    <property type="entry name" value="UDP-Glycosyltransferase/glycogen phosphorylase"/>
    <property type="match status" value="1"/>
</dbReference>
<keyword evidence="2" id="KW-0167">Capsid protein</keyword>
<name>A0A2S0QA67_NODSP</name>
<dbReference type="AlphaFoldDB" id="A0A2S0QA67"/>
<feature type="domain" description="Glycosyl transferase family 1" evidence="1">
    <location>
        <begin position="168"/>
        <end position="297"/>
    </location>
</feature>
<evidence type="ECO:0000313" key="2">
    <source>
        <dbReference type="EMBL" id="AVZ31261.1"/>
    </source>
</evidence>
<dbReference type="CDD" id="cd03801">
    <property type="entry name" value="GT4_PimA-like"/>
    <property type="match status" value="1"/>
</dbReference>
<proteinExistence type="predicted"/>
<sequence length="319" mass="36270">MKIAFFSYPFGYAEPPKIGSLAIIAYQLGLRLAAANNEVLFYGSKVPHSLELEYSEDGITYRGIPEFCPDKIISTILEKLDEWKISHSLRPFCHSILYYFGFYWQVARNLKAKKCEIVHIIAVSQTVSLVRFFNPQAKIVLHAQTEWLSYYDQAMMEKQVNQADLVIGCSNYVTDRIRIDQGKYLSQLKNIISPTAANSVSFLGAVNYQDLIKYYQETDIFIFPSVWNEPFGMPIVEAMSVELPVIATDGGAFPELVDEGKTGLLVERGNSHALAEAILCLLKDENLCQEMGKAGRQKVVENFTWERISEKLFKLYQDL</sequence>